<dbReference type="PANTHER" id="PTHR11461">
    <property type="entry name" value="SERINE PROTEASE INHIBITOR, SERPIN"/>
    <property type="match status" value="1"/>
</dbReference>
<protein>
    <submittedName>
        <fullName evidence="4">Serpin domain-containing protein</fullName>
    </submittedName>
</protein>
<dbReference type="Gene3D" id="2.30.39.10">
    <property type="entry name" value="Alpha-1-antitrypsin, domain 1"/>
    <property type="match status" value="1"/>
</dbReference>
<proteinExistence type="inferred from homology"/>
<dbReference type="PROSITE" id="PS00284">
    <property type="entry name" value="SERPIN"/>
    <property type="match status" value="1"/>
</dbReference>
<dbReference type="Pfam" id="PF00079">
    <property type="entry name" value="Serpin"/>
    <property type="match status" value="1"/>
</dbReference>
<evidence type="ECO:0000256" key="2">
    <source>
        <dbReference type="RuleBase" id="RU000411"/>
    </source>
</evidence>
<dbReference type="OrthoDB" id="1063785at2759"/>
<dbReference type="SMART" id="SM00093">
    <property type="entry name" value="SERPIN"/>
    <property type="match status" value="1"/>
</dbReference>
<dbReference type="InterPro" id="IPR042178">
    <property type="entry name" value="Serpin_sf_1"/>
</dbReference>
<organism evidence="4 5">
    <name type="scientific">Aspergillus bertholletiae</name>
    <dbReference type="NCBI Taxonomy" id="1226010"/>
    <lineage>
        <taxon>Eukaryota</taxon>
        <taxon>Fungi</taxon>
        <taxon>Dikarya</taxon>
        <taxon>Ascomycota</taxon>
        <taxon>Pezizomycotina</taxon>
        <taxon>Eurotiomycetes</taxon>
        <taxon>Eurotiomycetidae</taxon>
        <taxon>Eurotiales</taxon>
        <taxon>Aspergillaceae</taxon>
        <taxon>Aspergillus</taxon>
        <taxon>Aspergillus subgen. Circumdati</taxon>
    </lineage>
</organism>
<dbReference type="InterPro" id="IPR023796">
    <property type="entry name" value="Serpin_dom"/>
</dbReference>
<dbReference type="PANTHER" id="PTHR11461:SF211">
    <property type="entry name" value="GH10112P-RELATED"/>
    <property type="match status" value="1"/>
</dbReference>
<name>A0A5N7BKX5_9EURO</name>
<dbReference type="InterPro" id="IPR000215">
    <property type="entry name" value="Serpin_fam"/>
</dbReference>
<reference evidence="4 5" key="1">
    <citation type="submission" date="2019-04" db="EMBL/GenBank/DDBJ databases">
        <title>Friends and foes A comparative genomics studyof 23 Aspergillus species from section Flavi.</title>
        <authorList>
            <consortium name="DOE Joint Genome Institute"/>
            <person name="Kjaerbolling I."/>
            <person name="Vesth T."/>
            <person name="Frisvad J.C."/>
            <person name="Nybo J.L."/>
            <person name="Theobald S."/>
            <person name="Kildgaard S."/>
            <person name="Isbrandt T."/>
            <person name="Kuo A."/>
            <person name="Sato A."/>
            <person name="Lyhne E.K."/>
            <person name="Kogle M.E."/>
            <person name="Wiebenga A."/>
            <person name="Kun R.S."/>
            <person name="Lubbers R.J."/>
            <person name="Makela M.R."/>
            <person name="Barry K."/>
            <person name="Chovatia M."/>
            <person name="Clum A."/>
            <person name="Daum C."/>
            <person name="Haridas S."/>
            <person name="He G."/>
            <person name="LaButti K."/>
            <person name="Lipzen A."/>
            <person name="Mondo S."/>
            <person name="Riley R."/>
            <person name="Salamov A."/>
            <person name="Simmons B.A."/>
            <person name="Magnuson J.K."/>
            <person name="Henrissat B."/>
            <person name="Mortensen U.H."/>
            <person name="Larsen T.O."/>
            <person name="Devries R.P."/>
            <person name="Grigoriev I.V."/>
            <person name="Machida M."/>
            <person name="Baker S.E."/>
            <person name="Andersen M.R."/>
        </authorList>
    </citation>
    <scope>NUCLEOTIDE SEQUENCE [LARGE SCALE GENOMIC DNA]</scope>
    <source>
        <strain evidence="4 5">IBT 29228</strain>
    </source>
</reference>
<sequence length="373" mass="40217">MASPSRTIPPSVIQTINQLGWNLAIHQCGQRNVSAGLAFSPLSITVALAMLAGGADDATCHALCDKLGVDSLDSLIPVLSTIQGAFLSAPDRGPQLTSANAMFTDRSTEVVPTYVEYLQHCGAYLDCSLPRLADGVDVLNGWVAKQTNGLIPSMLSRQTLALAHIVLINALVFKATWQTKFDPENTIPDFPFHTPSGPTRPVDMMFLDRPEVLISEGNGYTAARLPYASSASSSWSFIAYLPSDDSSPLETLQVIRRDGAPRHFVPTKLRQLGLPKFNLHAQEEIAETLCQLGYPIAGEFPGISSYALVQHVIHNVTILLDENGTEAAAATAVVMTRSRSPRLPSLVLDRPFVFSIVAEDMDLVVFTGVFSVA</sequence>
<dbReference type="EMBL" id="ML736162">
    <property type="protein sequence ID" value="KAE8382441.1"/>
    <property type="molecule type" value="Genomic_DNA"/>
</dbReference>
<dbReference type="GO" id="GO:0004867">
    <property type="term" value="F:serine-type endopeptidase inhibitor activity"/>
    <property type="evidence" value="ECO:0007669"/>
    <property type="project" value="InterPro"/>
</dbReference>
<dbReference type="SUPFAM" id="SSF56574">
    <property type="entry name" value="Serpins"/>
    <property type="match status" value="1"/>
</dbReference>
<dbReference type="InterPro" id="IPR036186">
    <property type="entry name" value="Serpin_sf"/>
</dbReference>
<dbReference type="InterPro" id="IPR023795">
    <property type="entry name" value="Serpin_CS"/>
</dbReference>
<dbReference type="CDD" id="cd00172">
    <property type="entry name" value="serpin"/>
    <property type="match status" value="1"/>
</dbReference>
<gene>
    <name evidence="4" type="ORF">BDV26DRAFT_4022</name>
</gene>
<evidence type="ECO:0000313" key="5">
    <source>
        <dbReference type="Proteomes" id="UP000326198"/>
    </source>
</evidence>
<feature type="domain" description="Serpin" evidence="3">
    <location>
        <begin position="21"/>
        <end position="373"/>
    </location>
</feature>
<dbReference type="InterPro" id="IPR042185">
    <property type="entry name" value="Serpin_sf_2"/>
</dbReference>
<comment type="similarity">
    <text evidence="1 2">Belongs to the serpin family.</text>
</comment>
<keyword evidence="5" id="KW-1185">Reference proteome</keyword>
<dbReference type="AlphaFoldDB" id="A0A5N7BKX5"/>
<dbReference type="Proteomes" id="UP000326198">
    <property type="component" value="Unassembled WGS sequence"/>
</dbReference>
<dbReference type="Gene3D" id="3.30.497.10">
    <property type="entry name" value="Antithrombin, subunit I, domain 2"/>
    <property type="match status" value="1"/>
</dbReference>
<evidence type="ECO:0000313" key="4">
    <source>
        <dbReference type="EMBL" id="KAE8382441.1"/>
    </source>
</evidence>
<evidence type="ECO:0000256" key="1">
    <source>
        <dbReference type="ARBA" id="ARBA00009500"/>
    </source>
</evidence>
<evidence type="ECO:0000259" key="3">
    <source>
        <dbReference type="SMART" id="SM00093"/>
    </source>
</evidence>
<accession>A0A5N7BKX5</accession>